<dbReference type="InterPro" id="IPR003838">
    <property type="entry name" value="ABC3_permease_C"/>
</dbReference>
<dbReference type="OrthoDB" id="1522724at2"/>
<dbReference type="InterPro" id="IPR051447">
    <property type="entry name" value="Lipoprotein-release_system"/>
</dbReference>
<dbReference type="GO" id="GO:0044874">
    <property type="term" value="P:lipoprotein localization to outer membrane"/>
    <property type="evidence" value="ECO:0007669"/>
    <property type="project" value="TreeGrafter"/>
</dbReference>
<evidence type="ECO:0000313" key="11">
    <source>
        <dbReference type="Proteomes" id="UP000319374"/>
    </source>
</evidence>
<evidence type="ECO:0000256" key="6">
    <source>
        <dbReference type="ARBA" id="ARBA00023136"/>
    </source>
</evidence>
<keyword evidence="5 7" id="KW-1133">Transmembrane helix</keyword>
<reference evidence="11" key="1">
    <citation type="submission" date="2019-06" db="EMBL/GenBank/DDBJ databases">
        <title>Alistipes onderdonkii subsp. vulgaris subsp. nov., Alistipes dispar sp. nov. and Alistipes communis sp. nov., isolated from human faeces, and creation of Alistipes onderdonkii subsp. onderdonkii subsp. nov.</title>
        <authorList>
            <person name="Sakamoto M."/>
            <person name="Ikeyama N."/>
            <person name="Ogata Y."/>
            <person name="Suda W."/>
            <person name="Iino T."/>
            <person name="Hattori M."/>
            <person name="Ohkuma M."/>
        </authorList>
    </citation>
    <scope>NUCLEOTIDE SEQUENCE [LARGE SCALE GENOMIC DNA]</scope>
    <source>
        <strain evidence="11">5CPEGH6</strain>
    </source>
</reference>
<dbReference type="PANTHER" id="PTHR30489">
    <property type="entry name" value="LIPOPROTEIN-RELEASING SYSTEM TRANSMEMBRANE PROTEIN LOLE"/>
    <property type="match status" value="1"/>
</dbReference>
<organism evidence="10 11">
    <name type="scientific">Alistipes dispar</name>
    <dbReference type="NCBI Taxonomy" id="2585119"/>
    <lineage>
        <taxon>Bacteria</taxon>
        <taxon>Pseudomonadati</taxon>
        <taxon>Bacteroidota</taxon>
        <taxon>Bacteroidia</taxon>
        <taxon>Bacteroidales</taxon>
        <taxon>Rikenellaceae</taxon>
        <taxon>Alistipes</taxon>
    </lineage>
</organism>
<accession>A0A4Y1X0B4</accession>
<evidence type="ECO:0000256" key="3">
    <source>
        <dbReference type="ARBA" id="ARBA00022475"/>
    </source>
</evidence>
<comment type="subcellular location">
    <subcellularLocation>
        <location evidence="1">Cell membrane</location>
        <topology evidence="1">Multi-pass membrane protein</topology>
    </subcellularLocation>
</comment>
<dbReference type="AlphaFoldDB" id="A0A4Y1X0B4"/>
<feature type="transmembrane region" description="Helical" evidence="7">
    <location>
        <begin position="374"/>
        <end position="397"/>
    </location>
</feature>
<keyword evidence="4 7" id="KW-0812">Transmembrane</keyword>
<dbReference type="GO" id="GO:0098797">
    <property type="term" value="C:plasma membrane protein complex"/>
    <property type="evidence" value="ECO:0007669"/>
    <property type="project" value="TreeGrafter"/>
</dbReference>
<evidence type="ECO:0000256" key="1">
    <source>
        <dbReference type="ARBA" id="ARBA00004651"/>
    </source>
</evidence>
<dbReference type="Pfam" id="PF12704">
    <property type="entry name" value="MacB_PCD"/>
    <property type="match status" value="1"/>
</dbReference>
<dbReference type="InterPro" id="IPR025857">
    <property type="entry name" value="MacB_PCD"/>
</dbReference>
<comment type="similarity">
    <text evidence="2">Belongs to the ABC-4 integral membrane protein family. LolC/E subfamily.</text>
</comment>
<name>A0A4Y1X0B4_9BACT</name>
<keyword evidence="6 7" id="KW-0472">Membrane</keyword>
<evidence type="ECO:0000259" key="9">
    <source>
        <dbReference type="Pfam" id="PF12704"/>
    </source>
</evidence>
<keyword evidence="11" id="KW-1185">Reference proteome</keyword>
<evidence type="ECO:0000256" key="4">
    <source>
        <dbReference type="ARBA" id="ARBA00022692"/>
    </source>
</evidence>
<dbReference type="PANTHER" id="PTHR30489:SF0">
    <property type="entry name" value="LIPOPROTEIN-RELEASING SYSTEM TRANSMEMBRANE PROTEIN LOLE"/>
    <property type="match status" value="1"/>
</dbReference>
<dbReference type="Pfam" id="PF02687">
    <property type="entry name" value="FtsX"/>
    <property type="match status" value="1"/>
</dbReference>
<protein>
    <submittedName>
        <fullName evidence="10">Membrane protein</fullName>
    </submittedName>
</protein>
<evidence type="ECO:0000256" key="2">
    <source>
        <dbReference type="ARBA" id="ARBA00005236"/>
    </source>
</evidence>
<sequence>MLARLFARRYLFSPHSRSVVNLISGLSVAAVAMPVAAMIVLLSVFNGFESLVRSMYSAFDPDLSITPRQGRTFSAGAVDTAALARIPGVGAVSFLLEQSALLERGGRQATAVVRGVDDAYGTVFPLSDAVVTGAWRVREGDRNYLVVGQAMAWTLGVRSLADADVALYAVRRGSFSSLLPIENYTRRTVPVGGIFSLDLETEQSYVLTSLELAQRLFNYPDRVSSLVVRLAPGADAERVRRAVAEEAGDGFRVRTRDELRASFYRIMTYEKWGIFFIALLVLVVASFSVVGALAMLIVEKRDDIATLRALGADLGLVRSVFRAEGLLICALGAAAGVVLGVGASLVQQHFGLIEIPAETFLTKSYPVEFRPADLAAVLAAFAAVALLLTGITVRGMIKNGKR</sequence>
<evidence type="ECO:0000256" key="5">
    <source>
        <dbReference type="ARBA" id="ARBA00022989"/>
    </source>
</evidence>
<feature type="transmembrane region" description="Helical" evidence="7">
    <location>
        <begin position="20"/>
        <end position="45"/>
    </location>
</feature>
<feature type="transmembrane region" description="Helical" evidence="7">
    <location>
        <begin position="272"/>
        <end position="298"/>
    </location>
</feature>
<dbReference type="EMBL" id="AP019736">
    <property type="protein sequence ID" value="BBL06462.1"/>
    <property type="molecule type" value="Genomic_DNA"/>
</dbReference>
<evidence type="ECO:0000256" key="7">
    <source>
        <dbReference type="SAM" id="Phobius"/>
    </source>
</evidence>
<gene>
    <name evidence="10" type="ORF">A5CPEGH6_11000</name>
</gene>
<feature type="domain" description="ABC3 transporter permease C-terminal" evidence="8">
    <location>
        <begin position="275"/>
        <end position="398"/>
    </location>
</feature>
<proteinExistence type="inferred from homology"/>
<dbReference type="Proteomes" id="UP000319374">
    <property type="component" value="Chromosome"/>
</dbReference>
<evidence type="ECO:0000259" key="8">
    <source>
        <dbReference type="Pfam" id="PF02687"/>
    </source>
</evidence>
<dbReference type="RefSeq" id="WP_141428278.1">
    <property type="nucleotide sequence ID" value="NZ_AP019736.1"/>
</dbReference>
<dbReference type="KEGG" id="ada:A5CPEGH6_11000"/>
<evidence type="ECO:0000313" key="10">
    <source>
        <dbReference type="EMBL" id="BBL06462.1"/>
    </source>
</evidence>
<keyword evidence="3" id="KW-1003">Cell membrane</keyword>
<feature type="transmembrane region" description="Helical" evidence="7">
    <location>
        <begin position="326"/>
        <end position="346"/>
    </location>
</feature>
<dbReference type="GeneID" id="98673077"/>
<feature type="domain" description="MacB-like periplasmic core" evidence="9">
    <location>
        <begin position="24"/>
        <end position="244"/>
    </location>
</feature>